<evidence type="ECO:0000256" key="3">
    <source>
        <dbReference type="ARBA" id="ARBA00022833"/>
    </source>
</evidence>
<organism evidence="4 5">
    <name type="scientific">Cladophialophora yegresii CBS 114405</name>
    <dbReference type="NCBI Taxonomy" id="1182544"/>
    <lineage>
        <taxon>Eukaryota</taxon>
        <taxon>Fungi</taxon>
        <taxon>Dikarya</taxon>
        <taxon>Ascomycota</taxon>
        <taxon>Pezizomycotina</taxon>
        <taxon>Eurotiomycetes</taxon>
        <taxon>Chaetothyriomycetidae</taxon>
        <taxon>Chaetothyriales</taxon>
        <taxon>Herpotrichiellaceae</taxon>
        <taxon>Cladophialophora</taxon>
    </lineage>
</organism>
<dbReference type="Proteomes" id="UP000019473">
    <property type="component" value="Unassembled WGS sequence"/>
</dbReference>
<dbReference type="VEuPathDB" id="FungiDB:A1O7_00019"/>
<dbReference type="GeneID" id="19174636"/>
<feature type="non-terminal residue" evidence="4">
    <location>
        <position position="106"/>
    </location>
</feature>
<keyword evidence="2" id="KW-0479">Metal-binding</keyword>
<dbReference type="STRING" id="1182544.W9WZK8"/>
<proteinExistence type="predicted"/>
<dbReference type="InterPro" id="IPR011032">
    <property type="entry name" value="GroES-like_sf"/>
</dbReference>
<accession>W9WZK8</accession>
<comment type="caution">
    <text evidence="4">The sequence shown here is derived from an EMBL/GenBank/DDBJ whole genome shotgun (WGS) entry which is preliminary data.</text>
</comment>
<evidence type="ECO:0000313" key="4">
    <source>
        <dbReference type="EMBL" id="EXJ63684.1"/>
    </source>
</evidence>
<dbReference type="PANTHER" id="PTHR42813">
    <property type="entry name" value="ZINC-TYPE ALCOHOL DEHYDROGENASE-LIKE"/>
    <property type="match status" value="1"/>
</dbReference>
<feature type="non-terminal residue" evidence="4">
    <location>
        <position position="1"/>
    </location>
</feature>
<keyword evidence="5" id="KW-1185">Reference proteome</keyword>
<protein>
    <submittedName>
        <fullName evidence="4">Uncharacterized protein</fullName>
    </submittedName>
</protein>
<gene>
    <name evidence="4" type="ORF">A1O7_00019</name>
</gene>
<evidence type="ECO:0000313" key="5">
    <source>
        <dbReference type="Proteomes" id="UP000019473"/>
    </source>
</evidence>
<evidence type="ECO:0000256" key="1">
    <source>
        <dbReference type="ARBA" id="ARBA00001947"/>
    </source>
</evidence>
<keyword evidence="3" id="KW-0862">Zinc</keyword>
<name>W9WZK8_9EURO</name>
<dbReference type="SUPFAM" id="SSF50129">
    <property type="entry name" value="GroES-like"/>
    <property type="match status" value="1"/>
</dbReference>
<reference evidence="4 5" key="1">
    <citation type="submission" date="2013-03" db="EMBL/GenBank/DDBJ databases">
        <title>The Genome Sequence of Cladophialophora yegresii CBS 114405.</title>
        <authorList>
            <consortium name="The Broad Institute Genomics Platform"/>
            <person name="Cuomo C."/>
            <person name="de Hoog S."/>
            <person name="Gorbushina A."/>
            <person name="Walker B."/>
            <person name="Young S.K."/>
            <person name="Zeng Q."/>
            <person name="Gargeya S."/>
            <person name="Fitzgerald M."/>
            <person name="Haas B."/>
            <person name="Abouelleil A."/>
            <person name="Allen A.W."/>
            <person name="Alvarado L."/>
            <person name="Arachchi H.M."/>
            <person name="Berlin A.M."/>
            <person name="Chapman S.B."/>
            <person name="Gainer-Dewar J."/>
            <person name="Goldberg J."/>
            <person name="Griggs A."/>
            <person name="Gujja S."/>
            <person name="Hansen M."/>
            <person name="Howarth C."/>
            <person name="Imamovic A."/>
            <person name="Ireland A."/>
            <person name="Larimer J."/>
            <person name="McCowan C."/>
            <person name="Murphy C."/>
            <person name="Pearson M."/>
            <person name="Poon T.W."/>
            <person name="Priest M."/>
            <person name="Roberts A."/>
            <person name="Saif S."/>
            <person name="Shea T."/>
            <person name="Sisk P."/>
            <person name="Sykes S."/>
            <person name="Wortman J."/>
            <person name="Nusbaum C."/>
            <person name="Birren B."/>
        </authorList>
    </citation>
    <scope>NUCLEOTIDE SEQUENCE [LARGE SCALE GENOMIC DNA]</scope>
    <source>
        <strain evidence="4 5">CBS 114405</strain>
    </source>
</reference>
<dbReference type="EMBL" id="AMGW01000001">
    <property type="protein sequence ID" value="EXJ63684.1"/>
    <property type="molecule type" value="Genomic_DNA"/>
</dbReference>
<dbReference type="Gene3D" id="3.90.180.10">
    <property type="entry name" value="Medium-chain alcohol dehydrogenases, catalytic domain"/>
    <property type="match status" value="1"/>
</dbReference>
<dbReference type="HOGENOM" id="CLU_2229438_0_0_1"/>
<evidence type="ECO:0000256" key="2">
    <source>
        <dbReference type="ARBA" id="ARBA00022723"/>
    </source>
</evidence>
<sequence>VTSFTTGCGKCFCCKQGVRSRREKCQTLGTVVLDGDQAEYCRFPLADGTIVTPPVNIEEYQLGLMADISPMACFAAAKCVTRGCQGCHRPKCGLADQLWSCWTMFV</sequence>
<dbReference type="RefSeq" id="XP_007752251.1">
    <property type="nucleotide sequence ID" value="XM_007754061.1"/>
</dbReference>
<dbReference type="PANTHER" id="PTHR42813:SF2">
    <property type="entry name" value="DEHYDROGENASE, ZINC-CONTAINING, PUTATIVE (AFU_ORTHOLOGUE AFUA_2G02810)-RELATED"/>
    <property type="match status" value="1"/>
</dbReference>
<comment type="cofactor">
    <cofactor evidence="1">
        <name>Zn(2+)</name>
        <dbReference type="ChEBI" id="CHEBI:29105"/>
    </cofactor>
</comment>
<dbReference type="GO" id="GO:0046872">
    <property type="term" value="F:metal ion binding"/>
    <property type="evidence" value="ECO:0007669"/>
    <property type="project" value="UniProtKB-KW"/>
</dbReference>
<dbReference type="AlphaFoldDB" id="W9WZK8"/>